<accession>A0A499S1N5</accession>
<geneLocation type="plasmid" evidence="1">
    <name>pPH1-1</name>
</geneLocation>
<organism evidence="1">
    <name type="scientific">Staphylococcus aureus</name>
    <dbReference type="NCBI Taxonomy" id="1280"/>
    <lineage>
        <taxon>Bacteria</taxon>
        <taxon>Bacillati</taxon>
        <taxon>Bacillota</taxon>
        <taxon>Bacilli</taxon>
        <taxon>Bacillales</taxon>
        <taxon>Staphylococcaceae</taxon>
        <taxon>Staphylococcus</taxon>
    </lineage>
</organism>
<dbReference type="RefSeq" id="WP_172693198.1">
    <property type="nucleotide sequence ID" value="NZ_JAEUCP010000028.1"/>
</dbReference>
<name>A0A499S1N5_STAAU</name>
<keyword evidence="1" id="KW-0614">Plasmid</keyword>
<reference evidence="1" key="1">
    <citation type="journal article" date="2019" name="Front. Microbiol.">
        <title>Prevalence of Antibiotic and Heavy Metal Resistance Determinants and Virulence-Related Genetic Elements in Plasmids of Staphylococcus aureus.</title>
        <authorList>
            <person name="Bukowski M."/>
            <person name="Piwowarczyk R."/>
            <person name="Madry A."/>
            <person name="Zagorski-Przybylo R."/>
            <person name="Hydzik M."/>
            <person name="Wladyka B."/>
        </authorList>
    </citation>
    <scope>NUCLEOTIDE SEQUENCE</scope>
    <source>
        <strain evidence="1">Ph1</strain>
        <plasmid evidence="1">pPH1-1</plasmid>
    </source>
</reference>
<protein>
    <submittedName>
        <fullName evidence="1">Uncharacterized protein</fullName>
    </submittedName>
</protein>
<proteinExistence type="predicted"/>
<dbReference type="EMBL" id="MH785236">
    <property type="protein sequence ID" value="AYK27908.1"/>
    <property type="molecule type" value="Genomic_DNA"/>
</dbReference>
<sequence>MNEKEIGIAFLNHFTQVEAYLETLGVPENHITDIKPIVIQNYPYERFLFDDLGDVTNVIIPFSKVIGSNLFGNIGYK</sequence>
<evidence type="ECO:0000313" key="1">
    <source>
        <dbReference type="EMBL" id="AYK27908.1"/>
    </source>
</evidence>
<dbReference type="AlphaFoldDB" id="A0A499S1N5"/>
<gene>
    <name evidence="1" type="ORF">D0Y80_l00005</name>
</gene>